<feature type="transmembrane region" description="Helical" evidence="1">
    <location>
        <begin position="46"/>
        <end position="70"/>
    </location>
</feature>
<gene>
    <name evidence="2" type="ORF">CDEB00056_LOCUS327</name>
</gene>
<proteinExistence type="predicted"/>
<accession>A0A7S3PU74</accession>
<evidence type="ECO:0000313" key="2">
    <source>
        <dbReference type="EMBL" id="CAE0455486.1"/>
    </source>
</evidence>
<organism evidence="2">
    <name type="scientific">Chaetoceros debilis</name>
    <dbReference type="NCBI Taxonomy" id="122233"/>
    <lineage>
        <taxon>Eukaryota</taxon>
        <taxon>Sar</taxon>
        <taxon>Stramenopiles</taxon>
        <taxon>Ochrophyta</taxon>
        <taxon>Bacillariophyta</taxon>
        <taxon>Coscinodiscophyceae</taxon>
        <taxon>Chaetocerotophycidae</taxon>
        <taxon>Chaetocerotales</taxon>
        <taxon>Chaetocerotaceae</taxon>
        <taxon>Chaetoceros</taxon>
    </lineage>
</organism>
<name>A0A7S3PU74_9STRA</name>
<feature type="transmembrane region" description="Helical" evidence="1">
    <location>
        <begin position="91"/>
        <end position="115"/>
    </location>
</feature>
<reference evidence="2" key="1">
    <citation type="submission" date="2021-01" db="EMBL/GenBank/DDBJ databases">
        <authorList>
            <person name="Corre E."/>
            <person name="Pelletier E."/>
            <person name="Niang G."/>
            <person name="Scheremetjew M."/>
            <person name="Finn R."/>
            <person name="Kale V."/>
            <person name="Holt S."/>
            <person name="Cochrane G."/>
            <person name="Meng A."/>
            <person name="Brown T."/>
            <person name="Cohen L."/>
        </authorList>
    </citation>
    <scope>NUCLEOTIDE SEQUENCE</scope>
    <source>
        <strain evidence="2">MM31A-1</strain>
    </source>
</reference>
<keyword evidence="1" id="KW-1133">Transmembrane helix</keyword>
<dbReference type="AlphaFoldDB" id="A0A7S3PU74"/>
<keyword evidence="1" id="KW-0812">Transmembrane</keyword>
<evidence type="ECO:0000256" key="1">
    <source>
        <dbReference type="SAM" id="Phobius"/>
    </source>
</evidence>
<keyword evidence="1" id="KW-0472">Membrane</keyword>
<dbReference type="EMBL" id="HBIO01000454">
    <property type="protein sequence ID" value="CAE0455486.1"/>
    <property type="molecule type" value="Transcribed_RNA"/>
</dbReference>
<sequence length="157" mass="17519">MKNGKADSFDDDTKVLTSSSDVKACPFPFNCFNKLTQVSNDATGMIFMQCAIHIAALTNYFYAIGLLYLAQKASDEKCDDAQYNDENCSKIWGFEPVSIVTLVWTISGFAGALFLPYIGALFDHTRYRWEIGAILSTVIVKSYKQLRFTPPKAPGWS</sequence>
<protein>
    <submittedName>
        <fullName evidence="2">Uncharacterized protein</fullName>
    </submittedName>
</protein>